<reference evidence="2" key="1">
    <citation type="submission" date="2024-06" db="EMBL/GenBank/DDBJ databases">
        <title>Multi-omics analyses provide insights into the biosynthesis of the anticancer antibiotic pleurotin in Hohenbuehelia grisea.</title>
        <authorList>
            <person name="Weaver J.A."/>
            <person name="Alberti F."/>
        </authorList>
    </citation>
    <scope>NUCLEOTIDE SEQUENCE [LARGE SCALE GENOMIC DNA]</scope>
    <source>
        <strain evidence="2">T-177</strain>
    </source>
</reference>
<accession>A0ABR3J4C4</accession>
<name>A0ABR3J4C4_9AGAR</name>
<keyword evidence="2" id="KW-1185">Reference proteome</keyword>
<sequence length="517" mass="58478">MFLSFASMDRTTVSSASSEEPPGSASNSLDVYSRRASWLSTSSPSLISSSQYTTTSSRTIHGPGSLTGKALRRLGKAALGAYELIVIRRRLTTIADHFPHTDHHAAHIPGIAQMYEDILELVRPGLYTKEIRVRALRLLIGQITNCQTRSLISVLSRWDYERLIELQLLIYELINQDTSIWSSPERLEDNDAASLGSSRRPRTVSLPPDFWQLILFFSELIHISAPACRAVLDAGYLDALNSMCLTDFYYLFSTTIRIPQHLHVRMRIACAISFVDILAYPEFRDEIIRHGLIESWLSPTSSVQPEALVGYTNFLVDPRDMLVDESSPYLQISVPDVREMECVSKMTPENLLRSLTTHILHKQALSVFVARASNEERVNFFSSLISFLESKTETERQYSELFFRLPSYVQLLVFLQLANIWVESGFADALHVAGLLPFLANIVSFDLKLQAKLSPNKVDLFMFTTSVSAARSQIHEAMVLRMNGYRRHQSVWKDVVNPASDEPSDVLNLTNDILRHF</sequence>
<protein>
    <submittedName>
        <fullName evidence="1">Uncharacterized protein</fullName>
    </submittedName>
</protein>
<gene>
    <name evidence="1" type="ORF">HGRIS_010321</name>
</gene>
<evidence type="ECO:0000313" key="1">
    <source>
        <dbReference type="EMBL" id="KAL0950353.1"/>
    </source>
</evidence>
<organism evidence="1 2">
    <name type="scientific">Hohenbuehelia grisea</name>
    <dbReference type="NCBI Taxonomy" id="104357"/>
    <lineage>
        <taxon>Eukaryota</taxon>
        <taxon>Fungi</taxon>
        <taxon>Dikarya</taxon>
        <taxon>Basidiomycota</taxon>
        <taxon>Agaricomycotina</taxon>
        <taxon>Agaricomycetes</taxon>
        <taxon>Agaricomycetidae</taxon>
        <taxon>Agaricales</taxon>
        <taxon>Pleurotineae</taxon>
        <taxon>Pleurotaceae</taxon>
        <taxon>Hohenbuehelia</taxon>
    </lineage>
</organism>
<dbReference type="Proteomes" id="UP001556367">
    <property type="component" value="Unassembled WGS sequence"/>
</dbReference>
<proteinExistence type="predicted"/>
<comment type="caution">
    <text evidence="1">The sequence shown here is derived from an EMBL/GenBank/DDBJ whole genome shotgun (WGS) entry which is preliminary data.</text>
</comment>
<evidence type="ECO:0000313" key="2">
    <source>
        <dbReference type="Proteomes" id="UP001556367"/>
    </source>
</evidence>
<dbReference type="EMBL" id="JASNQZ010000012">
    <property type="protein sequence ID" value="KAL0950353.1"/>
    <property type="molecule type" value="Genomic_DNA"/>
</dbReference>